<comment type="caution">
    <text evidence="3">The sequence shown here is derived from an EMBL/GenBank/DDBJ whole genome shotgun (WGS) entry which is preliminary data.</text>
</comment>
<reference evidence="3" key="1">
    <citation type="submission" date="2020-04" db="EMBL/GenBank/DDBJ databases">
        <title>Draft genome resource of the tomato pathogen Pseudocercospora fuligena.</title>
        <authorList>
            <person name="Zaccaron A."/>
        </authorList>
    </citation>
    <scope>NUCLEOTIDE SEQUENCE</scope>
    <source>
        <strain evidence="3">PF001</strain>
    </source>
</reference>
<comment type="similarity">
    <text evidence="1">Belongs to the tpcK family.</text>
</comment>
<dbReference type="InterPro" id="IPR009799">
    <property type="entry name" value="EthD_dom"/>
</dbReference>
<evidence type="ECO:0000313" key="3">
    <source>
        <dbReference type="EMBL" id="KAF7197931.1"/>
    </source>
</evidence>
<dbReference type="InterPro" id="IPR011008">
    <property type="entry name" value="Dimeric_a/b-barrel"/>
</dbReference>
<keyword evidence="4" id="KW-1185">Reference proteome</keyword>
<proteinExistence type="inferred from homology"/>
<evidence type="ECO:0000313" key="4">
    <source>
        <dbReference type="Proteomes" id="UP000660729"/>
    </source>
</evidence>
<dbReference type="SUPFAM" id="SSF54909">
    <property type="entry name" value="Dimeric alpha+beta barrel"/>
    <property type="match status" value="1"/>
</dbReference>
<evidence type="ECO:0000256" key="1">
    <source>
        <dbReference type="ARBA" id="ARBA00005986"/>
    </source>
</evidence>
<dbReference type="OrthoDB" id="3454835at2759"/>
<organism evidence="3 4">
    <name type="scientific">Pseudocercospora fuligena</name>
    <dbReference type="NCBI Taxonomy" id="685502"/>
    <lineage>
        <taxon>Eukaryota</taxon>
        <taxon>Fungi</taxon>
        <taxon>Dikarya</taxon>
        <taxon>Ascomycota</taxon>
        <taxon>Pezizomycotina</taxon>
        <taxon>Dothideomycetes</taxon>
        <taxon>Dothideomycetidae</taxon>
        <taxon>Mycosphaerellales</taxon>
        <taxon>Mycosphaerellaceae</taxon>
        <taxon>Pseudocercospora</taxon>
    </lineage>
</organism>
<feature type="domain" description="EthD" evidence="2">
    <location>
        <begin position="24"/>
        <end position="110"/>
    </location>
</feature>
<evidence type="ECO:0000259" key="2">
    <source>
        <dbReference type="Pfam" id="PF07110"/>
    </source>
</evidence>
<name>A0A8H6RXD9_9PEZI</name>
<dbReference type="Pfam" id="PF07110">
    <property type="entry name" value="EthD"/>
    <property type="match status" value="1"/>
</dbReference>
<accession>A0A8H6RXD9</accession>
<dbReference type="AlphaFoldDB" id="A0A8H6RXD9"/>
<feature type="non-terminal residue" evidence="3">
    <location>
        <position position="125"/>
    </location>
</feature>
<protein>
    <submittedName>
        <fullName evidence="3">Dehydratase phnD</fullName>
    </submittedName>
</protein>
<dbReference type="GO" id="GO:0016491">
    <property type="term" value="F:oxidoreductase activity"/>
    <property type="evidence" value="ECO:0007669"/>
    <property type="project" value="InterPro"/>
</dbReference>
<dbReference type="Gene3D" id="3.30.70.100">
    <property type="match status" value="1"/>
</dbReference>
<sequence>IDINMASTEQPKRLFAYNIYTHRKPDMDEDSFHKHVETVNTPIIKPLLEKYGAVSYSVMHNDAQSKASLERLFPGAPTDMLLEFDAVISMVVPSIETIEKMRQDPDFMSKFIPVSRELIALVMIC</sequence>
<gene>
    <name evidence="3" type="ORF">HII31_00645</name>
</gene>
<dbReference type="Proteomes" id="UP000660729">
    <property type="component" value="Unassembled WGS sequence"/>
</dbReference>
<dbReference type="EMBL" id="JABCIY010000004">
    <property type="protein sequence ID" value="KAF7197931.1"/>
    <property type="molecule type" value="Genomic_DNA"/>
</dbReference>